<evidence type="ECO:0000313" key="1">
    <source>
        <dbReference type="EMBL" id="GGN89617.1"/>
    </source>
</evidence>
<protein>
    <submittedName>
        <fullName evidence="1">Uncharacterized protein</fullName>
    </submittedName>
</protein>
<dbReference type="EMBL" id="BMMM01000022">
    <property type="protein sequence ID" value="GGN89617.1"/>
    <property type="molecule type" value="Genomic_DNA"/>
</dbReference>
<name>A0A917YF63_9ACTN</name>
<accession>A0A917YF63</accession>
<gene>
    <name evidence="1" type="ORF">GCM10011579_084690</name>
</gene>
<dbReference type="Proteomes" id="UP000600365">
    <property type="component" value="Unassembled WGS sequence"/>
</dbReference>
<organism evidence="1 2">
    <name type="scientific">Streptomyces albiflavescens</name>
    <dbReference type="NCBI Taxonomy" id="1623582"/>
    <lineage>
        <taxon>Bacteria</taxon>
        <taxon>Bacillati</taxon>
        <taxon>Actinomycetota</taxon>
        <taxon>Actinomycetes</taxon>
        <taxon>Kitasatosporales</taxon>
        <taxon>Streptomycetaceae</taxon>
        <taxon>Streptomyces</taxon>
    </lineage>
</organism>
<proteinExistence type="predicted"/>
<reference evidence="1 2" key="1">
    <citation type="journal article" date="2014" name="Int. J. Syst. Evol. Microbiol.">
        <title>Complete genome sequence of Corynebacterium casei LMG S-19264T (=DSM 44701T), isolated from a smear-ripened cheese.</title>
        <authorList>
            <consortium name="US DOE Joint Genome Institute (JGI-PGF)"/>
            <person name="Walter F."/>
            <person name="Albersmeier A."/>
            <person name="Kalinowski J."/>
            <person name="Ruckert C."/>
        </authorList>
    </citation>
    <scope>NUCLEOTIDE SEQUENCE [LARGE SCALE GENOMIC DNA]</scope>
    <source>
        <strain evidence="1 2">CGMCC 4.7111</strain>
    </source>
</reference>
<sequence length="186" mass="19416">MESGAGRADGCAPVAAAYEEPFVGFAAGVVVLEDLAGSRVMRGGRAGEVDRASTASRGDDLVEPTGELRILGDADCVAVCFGELTQARRAVEGCAPVSRGELGCDGGGLPGWAAEAARVMVGGALSVMGSLLRWSGVVVRVSQRMVPVPRQTRQRRRRPVQVVRAPSPLQLGHLTRFMGMAYVLPA</sequence>
<dbReference type="AlphaFoldDB" id="A0A917YF63"/>
<evidence type="ECO:0000313" key="2">
    <source>
        <dbReference type="Proteomes" id="UP000600365"/>
    </source>
</evidence>
<keyword evidence="2" id="KW-1185">Reference proteome</keyword>
<comment type="caution">
    <text evidence="1">The sequence shown here is derived from an EMBL/GenBank/DDBJ whole genome shotgun (WGS) entry which is preliminary data.</text>
</comment>